<name>A0ABS9KDJ0_9BACT</name>
<dbReference type="InterPro" id="IPR042099">
    <property type="entry name" value="ANL_N_sf"/>
</dbReference>
<dbReference type="InterPro" id="IPR020845">
    <property type="entry name" value="AMP-binding_CS"/>
</dbReference>
<dbReference type="InterPro" id="IPR020459">
    <property type="entry name" value="AMP-binding"/>
</dbReference>
<evidence type="ECO:0000313" key="4">
    <source>
        <dbReference type="EMBL" id="MCG2588905.1"/>
    </source>
</evidence>
<evidence type="ECO:0000256" key="1">
    <source>
        <dbReference type="ARBA" id="ARBA00022741"/>
    </source>
</evidence>
<accession>A0ABS9KDJ0</accession>
<dbReference type="Gene3D" id="3.40.50.12780">
    <property type="entry name" value="N-terminal domain of ligase-like"/>
    <property type="match status" value="2"/>
</dbReference>
<dbReference type="InterPro" id="IPR000873">
    <property type="entry name" value="AMP-dep_synth/lig_dom"/>
</dbReference>
<protein>
    <submittedName>
        <fullName evidence="4">Long-chain fatty acid--CoA ligase</fullName>
    </submittedName>
</protein>
<gene>
    <name evidence="4" type="ORF">L6773_10025</name>
</gene>
<dbReference type="Pfam" id="PF23562">
    <property type="entry name" value="AMP-binding_C_3"/>
    <property type="match status" value="1"/>
</dbReference>
<keyword evidence="1" id="KW-0547">Nucleotide-binding</keyword>
<dbReference type="PANTHER" id="PTHR43272">
    <property type="entry name" value="LONG-CHAIN-FATTY-ACID--COA LIGASE"/>
    <property type="match status" value="1"/>
</dbReference>
<dbReference type="Pfam" id="PF00501">
    <property type="entry name" value="AMP-binding"/>
    <property type="match status" value="1"/>
</dbReference>
<dbReference type="PANTHER" id="PTHR43272:SF33">
    <property type="entry name" value="AMP-BINDING DOMAIN-CONTAINING PROTEIN-RELATED"/>
    <property type="match status" value="1"/>
</dbReference>
<proteinExistence type="predicted"/>
<dbReference type="GO" id="GO:0016874">
    <property type="term" value="F:ligase activity"/>
    <property type="evidence" value="ECO:0007669"/>
    <property type="project" value="UniProtKB-KW"/>
</dbReference>
<evidence type="ECO:0000259" key="3">
    <source>
        <dbReference type="Pfam" id="PF00501"/>
    </source>
</evidence>
<reference evidence="4" key="2">
    <citation type="submission" date="2024-05" db="EMBL/GenBank/DDBJ databases">
        <title>Rhodohalobacter halophilus gen. nov., sp. nov., a moderately halophilic member of the family Balneolaceae.</title>
        <authorList>
            <person name="Xia J."/>
        </authorList>
    </citation>
    <scope>NUCLEOTIDE SEQUENCE</scope>
    <source>
        <strain evidence="4">WB101</strain>
    </source>
</reference>
<organism evidence="4 5">
    <name type="scientific">Rhodohalobacter sulfatireducens</name>
    <dbReference type="NCBI Taxonomy" id="2911366"/>
    <lineage>
        <taxon>Bacteria</taxon>
        <taxon>Pseudomonadati</taxon>
        <taxon>Balneolota</taxon>
        <taxon>Balneolia</taxon>
        <taxon>Balneolales</taxon>
        <taxon>Balneolaceae</taxon>
        <taxon>Rhodohalobacter</taxon>
    </lineage>
</organism>
<dbReference type="EMBL" id="JAKLWS010000010">
    <property type="protein sequence ID" value="MCG2588905.1"/>
    <property type="molecule type" value="Genomic_DNA"/>
</dbReference>
<keyword evidence="5" id="KW-1185">Reference proteome</keyword>
<dbReference type="RefSeq" id="WP_237853941.1">
    <property type="nucleotide sequence ID" value="NZ_JAKLWS010000010.1"/>
</dbReference>
<dbReference type="CDD" id="cd05907">
    <property type="entry name" value="VL_LC_FACS_like"/>
    <property type="match status" value="1"/>
</dbReference>
<dbReference type="Proteomes" id="UP001165366">
    <property type="component" value="Unassembled WGS sequence"/>
</dbReference>
<evidence type="ECO:0000256" key="2">
    <source>
        <dbReference type="ARBA" id="ARBA00022840"/>
    </source>
</evidence>
<sequence length="602" mass="68522">MNSSSHTLPEIVFKGLENYGEGLFASSKRDGTWHEINVSDFREKIINFALGLYDLGVRSGDKVSIHAENSAEWLICDIAILSIGAADVPIYSTQPGDQIKYILENSDSKVHIVSDDEIFAETKPLIKEIETVKAIITLYGSKHKKLKPFESILERGEKLRKEKPDLFDSLKSEVKSEDLATLIYTSGTTGMPKGVMLTHNNIASNVLASMEKLPFDEKEFYQERVLSYLPLSHVFERMIDYMYIYMGCRIFYTENIEEIRDDLMHVKPFFFATVPRLPEKIQTGVKVKGQEFSGIKKSIYYWAIYLTEEYNPENPPSGIGALKHKIADKFVYQEIRELFGGNLRGMVSGGAALSPEVFKFMNAIGLICVQGYGLTETSPVITVQKPGEMRIGTSGKPLRDVEIKIADDGEILARGPNIMKGYYKNEEKTKEVFTDDGWFKTGDVGKIDEDGFLYITDRKKSMFKLSTGKYVAPQNIENKLQNSGFIDRVIVIGYKRKFCSALIIPDYSNVKKRLKRDHYTPEEPYSEDGKIRELIQREVDKVNKELSPWERIKKFVLLEEPLTVEADELTPTMKVKRNVINEKFSEEIESMYEDEVKANGGD</sequence>
<evidence type="ECO:0000313" key="5">
    <source>
        <dbReference type="Proteomes" id="UP001165366"/>
    </source>
</evidence>
<reference evidence="4" key="1">
    <citation type="submission" date="2022-01" db="EMBL/GenBank/DDBJ databases">
        <authorList>
            <person name="Wang Y."/>
        </authorList>
    </citation>
    <scope>NUCLEOTIDE SEQUENCE</scope>
    <source>
        <strain evidence="4">WB101</strain>
    </source>
</reference>
<dbReference type="SUPFAM" id="SSF56801">
    <property type="entry name" value="Acetyl-CoA synthetase-like"/>
    <property type="match status" value="1"/>
</dbReference>
<keyword evidence="2" id="KW-0067">ATP-binding</keyword>
<dbReference type="PROSITE" id="PS00455">
    <property type="entry name" value="AMP_BINDING"/>
    <property type="match status" value="1"/>
</dbReference>
<dbReference type="PRINTS" id="PR00154">
    <property type="entry name" value="AMPBINDING"/>
</dbReference>
<keyword evidence="4" id="KW-0436">Ligase</keyword>
<comment type="caution">
    <text evidence="4">The sequence shown here is derived from an EMBL/GenBank/DDBJ whole genome shotgun (WGS) entry which is preliminary data.</text>
</comment>
<feature type="domain" description="AMP-dependent synthetase/ligase" evidence="3">
    <location>
        <begin position="32"/>
        <end position="423"/>
    </location>
</feature>